<dbReference type="SMART" id="SM00295">
    <property type="entry name" value="B41"/>
    <property type="match status" value="1"/>
</dbReference>
<evidence type="ECO:0000256" key="1">
    <source>
        <dbReference type="ARBA" id="ARBA00039547"/>
    </source>
</evidence>
<dbReference type="Gene3D" id="3.10.20.90">
    <property type="entry name" value="Phosphatidylinositol 3-kinase Catalytic Subunit, Chain A, domain 1"/>
    <property type="match status" value="1"/>
</dbReference>
<evidence type="ECO:0000313" key="3">
    <source>
        <dbReference type="EMBL" id="BES90915.1"/>
    </source>
</evidence>
<keyword evidence="4" id="KW-1185">Reference proteome</keyword>
<evidence type="ECO:0000259" key="2">
    <source>
        <dbReference type="PROSITE" id="PS50057"/>
    </source>
</evidence>
<dbReference type="InterPro" id="IPR051594">
    <property type="entry name" value="KRIT1/FRMD8"/>
</dbReference>
<dbReference type="InterPro" id="IPR014352">
    <property type="entry name" value="FERM/acyl-CoA-bd_prot_sf"/>
</dbReference>
<dbReference type="PROSITE" id="PS50057">
    <property type="entry name" value="FERM_3"/>
    <property type="match status" value="1"/>
</dbReference>
<dbReference type="PANTHER" id="PTHR13283">
    <property type="entry name" value="KREV INTERACTION TRAPPED 1-RELATED"/>
    <property type="match status" value="1"/>
</dbReference>
<name>A0ABN7AJ65_9HEMI</name>
<dbReference type="Gene3D" id="2.30.29.30">
    <property type="entry name" value="Pleckstrin-homology domain (PH domain)/Phosphotyrosine-binding domain (PTB)"/>
    <property type="match status" value="1"/>
</dbReference>
<dbReference type="Proteomes" id="UP001307889">
    <property type="component" value="Chromosome 2"/>
</dbReference>
<dbReference type="PANTHER" id="PTHR13283:SF10">
    <property type="entry name" value="FERM DOMAIN-CONTAINING PROTEIN 8"/>
    <property type="match status" value="1"/>
</dbReference>
<protein>
    <recommendedName>
        <fullName evidence="1">FERM domain-containing protein 8</fullName>
    </recommendedName>
</protein>
<organism evidence="3 4">
    <name type="scientific">Nesidiocoris tenuis</name>
    <dbReference type="NCBI Taxonomy" id="355587"/>
    <lineage>
        <taxon>Eukaryota</taxon>
        <taxon>Metazoa</taxon>
        <taxon>Ecdysozoa</taxon>
        <taxon>Arthropoda</taxon>
        <taxon>Hexapoda</taxon>
        <taxon>Insecta</taxon>
        <taxon>Pterygota</taxon>
        <taxon>Neoptera</taxon>
        <taxon>Paraneoptera</taxon>
        <taxon>Hemiptera</taxon>
        <taxon>Heteroptera</taxon>
        <taxon>Panheteroptera</taxon>
        <taxon>Cimicomorpha</taxon>
        <taxon>Miridae</taxon>
        <taxon>Dicyphina</taxon>
        <taxon>Nesidiocoris</taxon>
    </lineage>
</organism>
<dbReference type="InterPro" id="IPR057096">
    <property type="entry name" value="KRIT1_FRMD8_FERM_C"/>
</dbReference>
<dbReference type="Gene3D" id="1.20.80.10">
    <property type="match status" value="1"/>
</dbReference>
<gene>
    <name evidence="3" type="ORF">NTJ_03723</name>
</gene>
<dbReference type="Pfam" id="PF24522">
    <property type="entry name" value="KRIT1_FRMD8_FERM_C"/>
    <property type="match status" value="1"/>
</dbReference>
<dbReference type="CDD" id="cd14473">
    <property type="entry name" value="FERM_B-lobe"/>
    <property type="match status" value="1"/>
</dbReference>
<dbReference type="InterPro" id="IPR035963">
    <property type="entry name" value="FERM_2"/>
</dbReference>
<sequence length="520" mass="60062">MSFQPSENSEHQSNDSCHGFVNVIPVDFSRHRGFLQPPDQYSDYKPRDTEHEPLDCVPCGKYSNIEEIGILTKVYKQNSNYNNNGSSEWDKNSGNKEPAYPTTTTQSMKVCIYTMNDVALRMDIEDGANTTVLELVQAVVSEDELRIPQVTSTIFTLWMTSGLLELQLKPHHKPLCIRAKWPTLLRKYAHATDSRQRRDEPILSFQRNVFFPLSQEERIKDERVLEMLYAEAKYNIIEGRYPCEMSQYIMLGSIQARIELGPYNPQFHTINFFREQHRRFLPAHMRNGGWNSWLRWSGKDAPEVRLLEHYRRLPDRKLHKKYLEFCWTLPYYGSAFFQGQIEQPVRGLTSLITHQDIPVLVGINAHGVYVINNVQCRLLVGLRYEELSWDFAKPSQEDNPDCLPCLFLQFRVVENGTHVSKILQIFSKQAVMMDALITGFVEDLKQKLASNGADHSTQLFENNVEANECVITECMMPLGTSPRKDAAHNNLINKLRKLTLATFDEEGRCIGQMGSWSFSY</sequence>
<accession>A0ABN7AJ65</accession>
<reference evidence="3 4" key="1">
    <citation type="submission" date="2023-09" db="EMBL/GenBank/DDBJ databases">
        <title>Nesidiocoris tenuis whole genome shotgun sequence.</title>
        <authorList>
            <person name="Shibata T."/>
            <person name="Shimoda M."/>
            <person name="Kobayashi T."/>
            <person name="Uehara T."/>
        </authorList>
    </citation>
    <scope>NUCLEOTIDE SEQUENCE [LARGE SCALE GENOMIC DNA]</scope>
    <source>
        <strain evidence="3 4">Japan</strain>
    </source>
</reference>
<dbReference type="InterPro" id="IPR019749">
    <property type="entry name" value="Band_41_domain"/>
</dbReference>
<proteinExistence type="predicted"/>
<dbReference type="InterPro" id="IPR000299">
    <property type="entry name" value="FERM_domain"/>
</dbReference>
<dbReference type="SUPFAM" id="SSF47031">
    <property type="entry name" value="Second domain of FERM"/>
    <property type="match status" value="1"/>
</dbReference>
<dbReference type="Pfam" id="PF00373">
    <property type="entry name" value="FERM_M"/>
    <property type="match status" value="1"/>
</dbReference>
<dbReference type="InterPro" id="IPR019748">
    <property type="entry name" value="FERM_central"/>
</dbReference>
<dbReference type="InterPro" id="IPR011993">
    <property type="entry name" value="PH-like_dom_sf"/>
</dbReference>
<evidence type="ECO:0000313" key="4">
    <source>
        <dbReference type="Proteomes" id="UP001307889"/>
    </source>
</evidence>
<feature type="domain" description="FERM" evidence="2">
    <location>
        <begin position="108"/>
        <end position="448"/>
    </location>
</feature>
<dbReference type="EMBL" id="AP028910">
    <property type="protein sequence ID" value="BES90915.1"/>
    <property type="molecule type" value="Genomic_DNA"/>
</dbReference>